<dbReference type="RefSeq" id="WP_169418892.1">
    <property type="nucleotide sequence ID" value="NZ_JABBFX010000001.1"/>
</dbReference>
<evidence type="ECO:0000313" key="1">
    <source>
        <dbReference type="EMBL" id="NML44788.1"/>
    </source>
</evidence>
<dbReference type="GO" id="GO:0005737">
    <property type="term" value="C:cytoplasm"/>
    <property type="evidence" value="ECO:0007669"/>
    <property type="project" value="TreeGrafter"/>
</dbReference>
<dbReference type="PANTHER" id="PTHR13812:SF19">
    <property type="entry name" value="KETIMINE REDUCTASE MU-CRYSTALLIN"/>
    <property type="match status" value="1"/>
</dbReference>
<dbReference type="PIRSF" id="PIRSF001439">
    <property type="entry name" value="CryM"/>
    <property type="match status" value="1"/>
</dbReference>
<sequence>MLHITDSMIDAAVAPADAQQALLEALRSFGAGRGAMQERIRTEAGGVKVSTMGAVLPDQGFAGAKVYTTIKGQFDFVILLFSAESGRPLASLEANAITRLRTAACSVIAARRLARPDSRRLALFGAGVQGQAHAMQFSRAFPLEEIRVVDPYAPADVAARLEADCGVRVRMTDAAAAVDNADIVVTASRSTQPLFDGAALAPGTFVAAIGSSLPGTRELDDTALRRASRIVMDWSPQTLREAGDLAQAGPGCLAPDKMADLAEVVSGLKPGRAGAEEITIYKAVGVGLQDVALAGLAWQRITANGQEAVAA</sequence>
<dbReference type="EMBL" id="JABBFX010000001">
    <property type="protein sequence ID" value="NML44788.1"/>
    <property type="molecule type" value="Genomic_DNA"/>
</dbReference>
<dbReference type="InterPro" id="IPR003462">
    <property type="entry name" value="ODC_Mu_crystall"/>
</dbReference>
<protein>
    <submittedName>
        <fullName evidence="1">Ornithine cyclodeaminase family protein</fullName>
    </submittedName>
</protein>
<evidence type="ECO:0000313" key="2">
    <source>
        <dbReference type="Proteomes" id="UP000541185"/>
    </source>
</evidence>
<organism evidence="1 2">
    <name type="scientific">Ramlibacter agri</name>
    <dbReference type="NCBI Taxonomy" id="2728837"/>
    <lineage>
        <taxon>Bacteria</taxon>
        <taxon>Pseudomonadati</taxon>
        <taxon>Pseudomonadota</taxon>
        <taxon>Betaproteobacteria</taxon>
        <taxon>Burkholderiales</taxon>
        <taxon>Comamonadaceae</taxon>
        <taxon>Ramlibacter</taxon>
    </lineage>
</organism>
<dbReference type="Gene3D" id="3.40.50.720">
    <property type="entry name" value="NAD(P)-binding Rossmann-like Domain"/>
    <property type="match status" value="1"/>
</dbReference>
<dbReference type="Pfam" id="PF02423">
    <property type="entry name" value="OCD_Mu_crystall"/>
    <property type="match status" value="1"/>
</dbReference>
<dbReference type="InterPro" id="IPR036291">
    <property type="entry name" value="NAD(P)-bd_dom_sf"/>
</dbReference>
<accession>A0A848HB15</accession>
<dbReference type="InterPro" id="IPR023401">
    <property type="entry name" value="ODC_N"/>
</dbReference>
<dbReference type="AlphaFoldDB" id="A0A848HB15"/>
<gene>
    <name evidence="1" type="ORF">HHL11_13605</name>
</gene>
<dbReference type="PANTHER" id="PTHR13812">
    <property type="entry name" value="KETIMINE REDUCTASE MU-CRYSTALLIN"/>
    <property type="match status" value="1"/>
</dbReference>
<name>A0A848HB15_9BURK</name>
<keyword evidence="2" id="KW-1185">Reference proteome</keyword>
<dbReference type="SUPFAM" id="SSF51735">
    <property type="entry name" value="NAD(P)-binding Rossmann-fold domains"/>
    <property type="match status" value="1"/>
</dbReference>
<comment type="caution">
    <text evidence="1">The sequence shown here is derived from an EMBL/GenBank/DDBJ whole genome shotgun (WGS) entry which is preliminary data.</text>
</comment>
<dbReference type="Proteomes" id="UP000541185">
    <property type="component" value="Unassembled WGS sequence"/>
</dbReference>
<dbReference type="Gene3D" id="3.30.1780.10">
    <property type="entry name" value="ornithine cyclodeaminase, domain 1"/>
    <property type="match status" value="1"/>
</dbReference>
<reference evidence="1 2" key="1">
    <citation type="submission" date="2020-04" db="EMBL/GenBank/DDBJ databases">
        <title>Ramlibacter sp. G-1-2-2 isolated from soil.</title>
        <authorList>
            <person name="Dahal R.H."/>
        </authorList>
    </citation>
    <scope>NUCLEOTIDE SEQUENCE [LARGE SCALE GENOMIC DNA]</scope>
    <source>
        <strain evidence="1 2">G-1-2-2</strain>
    </source>
</reference>
<proteinExistence type="predicted"/>